<feature type="transmembrane region" description="Helical" evidence="7">
    <location>
        <begin position="213"/>
        <end position="233"/>
    </location>
</feature>
<comment type="subcellular location">
    <subcellularLocation>
        <location evidence="1">Cell membrane</location>
        <topology evidence="1">Multi-pass membrane protein</topology>
    </subcellularLocation>
</comment>
<proteinExistence type="inferred from homology"/>
<keyword evidence="3" id="KW-1003">Cell membrane</keyword>
<sequence>MRRWGIELLILAVVIIWGINFTIAKYGLLEFTAIEFTALRMISAAPLMLLLTFFIEKSVYMERKDIPRLIIVSVVGIVLYQTLFMETVKYTSATNASLLISISPIFTTVFAIFLKQEKFSSRKFIGSIIAFSGAALVLVAGHSLASSFYGNGIGLITSICWGLYPVLAGPLIKKYSALRVTAWSALVGAMPLLLLSGPYIFIMPFHITHGMTLFALLYSIFFVTVFGLVMWYVGIQKIGASHTMVYMYITPLVAVLFAAVWADEYVSFQQIIGGIIIFFGLWFVKSEKVKVHSTVGNLYQNRKTDHL</sequence>
<dbReference type="EMBL" id="LJKA01000057">
    <property type="protein sequence ID" value="KZD31350.1"/>
    <property type="molecule type" value="Genomic_DNA"/>
</dbReference>
<feature type="domain" description="EamA" evidence="8">
    <location>
        <begin position="151"/>
        <end position="284"/>
    </location>
</feature>
<dbReference type="Pfam" id="PF00892">
    <property type="entry name" value="EamA"/>
    <property type="match status" value="2"/>
</dbReference>
<dbReference type="InterPro" id="IPR037185">
    <property type="entry name" value="EmrE-like"/>
</dbReference>
<comment type="similarity">
    <text evidence="2">Belongs to the EamA transporter family.</text>
</comment>
<reference evidence="9 10" key="1">
    <citation type="submission" date="2015-09" db="EMBL/GenBank/DDBJ databases">
        <title>Bacillus cereus food isolates.</title>
        <authorList>
            <person name="Boekhorst J."/>
        </authorList>
    </citation>
    <scope>NUCLEOTIDE SEQUENCE [LARGE SCALE GENOMIC DNA]</scope>
    <source>
        <strain evidence="9 10">B4082</strain>
    </source>
</reference>
<keyword evidence="5 7" id="KW-1133">Transmembrane helix</keyword>
<organism evidence="9 10">
    <name type="scientific">Bacillus cereus</name>
    <dbReference type="NCBI Taxonomy" id="1396"/>
    <lineage>
        <taxon>Bacteria</taxon>
        <taxon>Bacillati</taxon>
        <taxon>Bacillota</taxon>
        <taxon>Bacilli</taxon>
        <taxon>Bacillales</taxon>
        <taxon>Bacillaceae</taxon>
        <taxon>Bacillus</taxon>
        <taxon>Bacillus cereus group</taxon>
    </lineage>
</organism>
<feature type="transmembrane region" description="Helical" evidence="7">
    <location>
        <begin position="268"/>
        <end position="284"/>
    </location>
</feature>
<keyword evidence="6 7" id="KW-0472">Membrane</keyword>
<feature type="transmembrane region" description="Helical" evidence="7">
    <location>
        <begin position="34"/>
        <end position="54"/>
    </location>
</feature>
<evidence type="ECO:0000256" key="3">
    <source>
        <dbReference type="ARBA" id="ARBA00022475"/>
    </source>
</evidence>
<dbReference type="PATRIC" id="fig|1396.539.peg.3752"/>
<dbReference type="AlphaFoldDB" id="A0A164DW17"/>
<keyword evidence="4 7" id="KW-0812">Transmembrane</keyword>
<dbReference type="Proteomes" id="UP000076501">
    <property type="component" value="Unassembled WGS sequence"/>
</dbReference>
<dbReference type="SUPFAM" id="SSF103481">
    <property type="entry name" value="Multidrug resistance efflux transporter EmrE"/>
    <property type="match status" value="2"/>
</dbReference>
<comment type="caution">
    <text evidence="9">The sequence shown here is derived from an EMBL/GenBank/DDBJ whole genome shotgun (WGS) entry which is preliminary data.</text>
</comment>
<dbReference type="RefSeq" id="WP_063223626.1">
    <property type="nucleotide sequence ID" value="NZ_CP091444.1"/>
</dbReference>
<dbReference type="PANTHER" id="PTHR32322">
    <property type="entry name" value="INNER MEMBRANE TRANSPORTER"/>
    <property type="match status" value="1"/>
</dbReference>
<feature type="transmembrane region" description="Helical" evidence="7">
    <location>
        <begin position="124"/>
        <end position="142"/>
    </location>
</feature>
<feature type="transmembrane region" description="Helical" evidence="7">
    <location>
        <begin position="148"/>
        <end position="168"/>
    </location>
</feature>
<evidence type="ECO:0000313" key="10">
    <source>
        <dbReference type="Proteomes" id="UP000076501"/>
    </source>
</evidence>
<feature type="transmembrane region" description="Helical" evidence="7">
    <location>
        <begin position="66"/>
        <end position="84"/>
    </location>
</feature>
<dbReference type="InterPro" id="IPR000620">
    <property type="entry name" value="EamA_dom"/>
</dbReference>
<feature type="transmembrane region" description="Helical" evidence="7">
    <location>
        <begin position="180"/>
        <end position="201"/>
    </location>
</feature>
<evidence type="ECO:0000256" key="1">
    <source>
        <dbReference type="ARBA" id="ARBA00004651"/>
    </source>
</evidence>
<accession>A0A164DW17</accession>
<dbReference type="PANTHER" id="PTHR32322:SF18">
    <property type="entry name" value="S-ADENOSYLMETHIONINE_S-ADENOSYLHOMOCYSTEINE TRANSPORTER"/>
    <property type="match status" value="1"/>
</dbReference>
<evidence type="ECO:0000313" key="9">
    <source>
        <dbReference type="EMBL" id="KZD31350.1"/>
    </source>
</evidence>
<evidence type="ECO:0000256" key="6">
    <source>
        <dbReference type="ARBA" id="ARBA00023136"/>
    </source>
</evidence>
<feature type="transmembrane region" description="Helical" evidence="7">
    <location>
        <begin position="7"/>
        <end position="28"/>
    </location>
</feature>
<dbReference type="InterPro" id="IPR050638">
    <property type="entry name" value="AA-Vitamin_Transporters"/>
</dbReference>
<evidence type="ECO:0000259" key="8">
    <source>
        <dbReference type="Pfam" id="PF00892"/>
    </source>
</evidence>
<evidence type="ECO:0000256" key="7">
    <source>
        <dbReference type="SAM" id="Phobius"/>
    </source>
</evidence>
<evidence type="ECO:0000256" key="2">
    <source>
        <dbReference type="ARBA" id="ARBA00007362"/>
    </source>
</evidence>
<feature type="transmembrane region" description="Helical" evidence="7">
    <location>
        <begin position="245"/>
        <end position="262"/>
    </location>
</feature>
<dbReference type="GO" id="GO:0005886">
    <property type="term" value="C:plasma membrane"/>
    <property type="evidence" value="ECO:0007669"/>
    <property type="project" value="UniProtKB-SubCell"/>
</dbReference>
<feature type="transmembrane region" description="Helical" evidence="7">
    <location>
        <begin position="96"/>
        <end position="114"/>
    </location>
</feature>
<evidence type="ECO:0000256" key="5">
    <source>
        <dbReference type="ARBA" id="ARBA00022989"/>
    </source>
</evidence>
<name>A0A164DW17_BACCE</name>
<protein>
    <submittedName>
        <fullName evidence="9">Transporter EamA family</fullName>
    </submittedName>
</protein>
<gene>
    <name evidence="9" type="ORF">B4082_3695</name>
</gene>
<evidence type="ECO:0000256" key="4">
    <source>
        <dbReference type="ARBA" id="ARBA00022692"/>
    </source>
</evidence>
<feature type="domain" description="EamA" evidence="8">
    <location>
        <begin position="7"/>
        <end position="138"/>
    </location>
</feature>